<dbReference type="SMR" id="G4ZB17"/>
<dbReference type="OMA" id="SHYLIEW"/>
<dbReference type="InterPro" id="IPR013783">
    <property type="entry name" value="Ig-like_fold"/>
</dbReference>
<dbReference type="CDD" id="cd00063">
    <property type="entry name" value="FN3"/>
    <property type="match status" value="3"/>
</dbReference>
<dbReference type="STRING" id="1094619.G4ZB17"/>
<keyword evidence="4" id="KW-1185">Reference proteome</keyword>
<organism evidence="3 4">
    <name type="scientific">Phytophthora sojae (strain P6497)</name>
    <name type="common">Soybean stem and root rot agent</name>
    <name type="synonym">Phytophthora megasperma f. sp. glycines</name>
    <dbReference type="NCBI Taxonomy" id="1094619"/>
    <lineage>
        <taxon>Eukaryota</taxon>
        <taxon>Sar</taxon>
        <taxon>Stramenopiles</taxon>
        <taxon>Oomycota</taxon>
        <taxon>Peronosporomycetes</taxon>
        <taxon>Peronosporales</taxon>
        <taxon>Peronosporaceae</taxon>
        <taxon>Phytophthora</taxon>
    </lineage>
</organism>
<dbReference type="InterPro" id="IPR050964">
    <property type="entry name" value="Striated_Muscle_Regulatory"/>
</dbReference>
<gene>
    <name evidence="3" type="ORF">PHYSODRAFT_489707</name>
</gene>
<dbReference type="GeneID" id="20656461"/>
<dbReference type="AlphaFoldDB" id="G4ZB17"/>
<dbReference type="InParanoid" id="G4ZB17"/>
<evidence type="ECO:0000256" key="1">
    <source>
        <dbReference type="ARBA" id="ARBA00022737"/>
    </source>
</evidence>
<feature type="domain" description="Fibronectin type-III" evidence="2">
    <location>
        <begin position="243"/>
        <end position="342"/>
    </location>
</feature>
<protein>
    <recommendedName>
        <fullName evidence="2">Fibronectin type-III domain-containing protein</fullName>
    </recommendedName>
</protein>
<evidence type="ECO:0000313" key="3">
    <source>
        <dbReference type="EMBL" id="EGZ21236.1"/>
    </source>
</evidence>
<dbReference type="InterPro" id="IPR003961">
    <property type="entry name" value="FN3_dom"/>
</dbReference>
<reference evidence="3 4" key="1">
    <citation type="journal article" date="2006" name="Science">
        <title>Phytophthora genome sequences uncover evolutionary origins and mechanisms of pathogenesis.</title>
        <authorList>
            <person name="Tyler B.M."/>
            <person name="Tripathy S."/>
            <person name="Zhang X."/>
            <person name="Dehal P."/>
            <person name="Jiang R.H."/>
            <person name="Aerts A."/>
            <person name="Arredondo F.D."/>
            <person name="Baxter L."/>
            <person name="Bensasson D."/>
            <person name="Beynon J.L."/>
            <person name="Chapman J."/>
            <person name="Damasceno C.M."/>
            <person name="Dorrance A.E."/>
            <person name="Dou D."/>
            <person name="Dickerman A.W."/>
            <person name="Dubchak I.L."/>
            <person name="Garbelotto M."/>
            <person name="Gijzen M."/>
            <person name="Gordon S.G."/>
            <person name="Govers F."/>
            <person name="Grunwald N.J."/>
            <person name="Huang W."/>
            <person name="Ivors K.L."/>
            <person name="Jones R.W."/>
            <person name="Kamoun S."/>
            <person name="Krampis K."/>
            <person name="Lamour K.H."/>
            <person name="Lee M.K."/>
            <person name="McDonald W.H."/>
            <person name="Medina M."/>
            <person name="Meijer H.J."/>
            <person name="Nordberg E.K."/>
            <person name="Maclean D.J."/>
            <person name="Ospina-Giraldo M.D."/>
            <person name="Morris P.F."/>
            <person name="Phuntumart V."/>
            <person name="Putnam N.H."/>
            <person name="Rash S."/>
            <person name="Rose J.K."/>
            <person name="Sakihama Y."/>
            <person name="Salamov A.A."/>
            <person name="Savidor A."/>
            <person name="Scheuring C.F."/>
            <person name="Smith B.M."/>
            <person name="Sobral B.W."/>
            <person name="Terry A."/>
            <person name="Torto-Alalibo T.A."/>
            <person name="Win J."/>
            <person name="Xu Z."/>
            <person name="Zhang H."/>
            <person name="Grigoriev I.V."/>
            <person name="Rokhsar D.S."/>
            <person name="Boore J.L."/>
        </authorList>
    </citation>
    <scope>NUCLEOTIDE SEQUENCE [LARGE SCALE GENOMIC DNA]</scope>
    <source>
        <strain evidence="3 4">P6497</strain>
    </source>
</reference>
<dbReference type="PROSITE" id="PS50853">
    <property type="entry name" value="FN3"/>
    <property type="match status" value="3"/>
</dbReference>
<evidence type="ECO:0000313" key="4">
    <source>
        <dbReference type="Proteomes" id="UP000002640"/>
    </source>
</evidence>
<sequence>MYRVEYDPSPLFTNRGQQDAWCPVAPTYAVWRVQTVRTSDPATTKKISSGYFRLQLTRFGAIDLSDPIPWDAVATTKEEVGSTAVSSSKVFCTVASPTCNSNGIYPFGRLEKSGSMQSKLNYFSRITNGVDVQRSPVAAADGGYTWSITFLDTGDSFALAAKDIKLNCDDPTTCATATYNVITTKVRAGVLPPTCTGSRIVPATGALIKGQIYNLRVSAYNEVGFGKPGVAPNPQKPMVVPGPPTAVTLSVYSVSELVVLFSPPDDNGGDTVAAYEVQWALDSVFTTPSSVVVTIISGMIAPYRRVISSLTKGTPYFIRVRAKNSQGFGVFQLSSPTKMQPYTTPSAPTQVALGITSATMLTVRWAPPSDDGGDTISSYVVQWDVAAGFDSLALTTGTTVTVSDPTQRSYTITGLTPGTLYYVRVFAKNRGGQGTPQTSTPASFVPAVTNPGKPNTLTMVPTTVVGQLRVTWQAPVIPAHGYPCAGTLQAPGSCPIVGSMNMVFGGVDVKNYVIQYSEKSDFSTPIEVATPGSVVTMLLTGLVSGKTYYVQVLAENAQGMRSSFCKRVNTQSLLCPDQQVLLDSTVVTGDFVYAQPL</sequence>
<dbReference type="PANTHER" id="PTHR13817">
    <property type="entry name" value="TITIN"/>
    <property type="match status" value="1"/>
</dbReference>
<feature type="domain" description="Fibronectin type-III" evidence="2">
    <location>
        <begin position="453"/>
        <end position="577"/>
    </location>
</feature>
<dbReference type="Pfam" id="PF00041">
    <property type="entry name" value="fn3"/>
    <property type="match status" value="2"/>
</dbReference>
<dbReference type="KEGG" id="psoj:PHYSODRAFT_489707"/>
<name>G4ZB17_PHYSP</name>
<keyword evidence="1" id="KW-0677">Repeat</keyword>
<evidence type="ECO:0000259" key="2">
    <source>
        <dbReference type="PROSITE" id="PS50853"/>
    </source>
</evidence>
<dbReference type="InterPro" id="IPR036116">
    <property type="entry name" value="FN3_sf"/>
</dbReference>
<feature type="domain" description="Fibronectin type-III" evidence="2">
    <location>
        <begin position="344"/>
        <end position="447"/>
    </location>
</feature>
<proteinExistence type="predicted"/>
<dbReference type="Gene3D" id="2.60.40.10">
    <property type="entry name" value="Immunoglobulins"/>
    <property type="match status" value="3"/>
</dbReference>
<dbReference type="PRINTS" id="PR00014">
    <property type="entry name" value="FNTYPEIII"/>
</dbReference>
<dbReference type="PANTHER" id="PTHR13817:SF73">
    <property type="entry name" value="FIBRONECTIN TYPE-III DOMAIN-CONTAINING PROTEIN"/>
    <property type="match status" value="1"/>
</dbReference>
<dbReference type="SMART" id="SM00060">
    <property type="entry name" value="FN3"/>
    <property type="match status" value="4"/>
</dbReference>
<dbReference type="EMBL" id="JH159153">
    <property type="protein sequence ID" value="EGZ21236.1"/>
    <property type="molecule type" value="Genomic_DNA"/>
</dbReference>
<dbReference type="Proteomes" id="UP000002640">
    <property type="component" value="Unassembled WGS sequence"/>
</dbReference>
<dbReference type="RefSeq" id="XP_009523953.1">
    <property type="nucleotide sequence ID" value="XM_009525658.1"/>
</dbReference>
<dbReference type="SUPFAM" id="SSF49265">
    <property type="entry name" value="Fibronectin type III"/>
    <property type="match status" value="3"/>
</dbReference>
<accession>G4ZB17</accession>